<dbReference type="Pfam" id="PF00026">
    <property type="entry name" value="Asp"/>
    <property type="match status" value="1"/>
</dbReference>
<keyword evidence="5" id="KW-1185">Reference proteome</keyword>
<dbReference type="EMBL" id="JAKKPZ010000063">
    <property type="protein sequence ID" value="KAI1704804.1"/>
    <property type="molecule type" value="Genomic_DNA"/>
</dbReference>
<organism evidence="4 5">
    <name type="scientific">Ditylenchus destructor</name>
    <dbReference type="NCBI Taxonomy" id="166010"/>
    <lineage>
        <taxon>Eukaryota</taxon>
        <taxon>Metazoa</taxon>
        <taxon>Ecdysozoa</taxon>
        <taxon>Nematoda</taxon>
        <taxon>Chromadorea</taxon>
        <taxon>Rhabditida</taxon>
        <taxon>Tylenchina</taxon>
        <taxon>Tylenchomorpha</taxon>
        <taxon>Sphaerularioidea</taxon>
        <taxon>Anguinidae</taxon>
        <taxon>Anguininae</taxon>
        <taxon>Ditylenchus</taxon>
    </lineage>
</organism>
<keyword evidence="2" id="KW-0732">Signal</keyword>
<dbReference type="PROSITE" id="PS51767">
    <property type="entry name" value="PEPTIDASE_A1"/>
    <property type="match status" value="1"/>
</dbReference>
<dbReference type="CDD" id="cd05471">
    <property type="entry name" value="pepsin_like"/>
    <property type="match status" value="1"/>
</dbReference>
<evidence type="ECO:0000259" key="3">
    <source>
        <dbReference type="PROSITE" id="PS51767"/>
    </source>
</evidence>
<feature type="chain" id="PRO_5041994340" evidence="2">
    <location>
        <begin position="26"/>
        <end position="416"/>
    </location>
</feature>
<gene>
    <name evidence="4" type="ORF">DdX_14024</name>
</gene>
<comment type="similarity">
    <text evidence="1">Belongs to the peptidase A1 family.</text>
</comment>
<evidence type="ECO:0000256" key="2">
    <source>
        <dbReference type="SAM" id="SignalP"/>
    </source>
</evidence>
<name>A0AAD4QW06_9BILA</name>
<keyword evidence="4" id="KW-0645">Protease</keyword>
<dbReference type="GO" id="GO:0004190">
    <property type="term" value="F:aspartic-type endopeptidase activity"/>
    <property type="evidence" value="ECO:0007669"/>
    <property type="project" value="InterPro"/>
</dbReference>
<dbReference type="PANTHER" id="PTHR47966:SF51">
    <property type="entry name" value="BETA-SITE APP-CLEAVING ENZYME, ISOFORM A-RELATED"/>
    <property type="match status" value="1"/>
</dbReference>
<dbReference type="InterPro" id="IPR034164">
    <property type="entry name" value="Pepsin-like_dom"/>
</dbReference>
<dbReference type="PANTHER" id="PTHR47966">
    <property type="entry name" value="BETA-SITE APP-CLEAVING ENZYME, ISOFORM A-RELATED"/>
    <property type="match status" value="1"/>
</dbReference>
<dbReference type="SUPFAM" id="SSF50630">
    <property type="entry name" value="Acid proteases"/>
    <property type="match status" value="1"/>
</dbReference>
<comment type="caution">
    <text evidence="4">The sequence shown here is derived from an EMBL/GenBank/DDBJ whole genome shotgun (WGS) entry which is preliminary data.</text>
</comment>
<dbReference type="InterPro" id="IPR021109">
    <property type="entry name" value="Peptidase_aspartic_dom_sf"/>
</dbReference>
<reference evidence="4" key="1">
    <citation type="submission" date="2022-01" db="EMBL/GenBank/DDBJ databases">
        <title>Genome Sequence Resource for Two Populations of Ditylenchus destructor, the Migratory Endoparasitic Phytonematode.</title>
        <authorList>
            <person name="Zhang H."/>
            <person name="Lin R."/>
            <person name="Xie B."/>
        </authorList>
    </citation>
    <scope>NUCLEOTIDE SEQUENCE</scope>
    <source>
        <strain evidence="4">BazhouSP</strain>
    </source>
</reference>
<dbReference type="GO" id="GO:0006508">
    <property type="term" value="P:proteolysis"/>
    <property type="evidence" value="ECO:0007669"/>
    <property type="project" value="UniProtKB-KW"/>
</dbReference>
<dbReference type="AlphaFoldDB" id="A0AAD4QW06"/>
<evidence type="ECO:0000313" key="4">
    <source>
        <dbReference type="EMBL" id="KAI1704804.1"/>
    </source>
</evidence>
<feature type="domain" description="Peptidase A1" evidence="3">
    <location>
        <begin position="16"/>
        <end position="402"/>
    </location>
</feature>
<accession>A0AAD4QW06</accession>
<protein>
    <submittedName>
        <fullName evidence="4">Eukaryotic aspartyl protease domain-containing protein</fullName>
    </submittedName>
</protein>
<keyword evidence="4" id="KW-0378">Hydrolase</keyword>
<feature type="signal peptide" evidence="2">
    <location>
        <begin position="1"/>
        <end position="25"/>
    </location>
</feature>
<dbReference type="Proteomes" id="UP001201812">
    <property type="component" value="Unassembled WGS sequence"/>
</dbReference>
<evidence type="ECO:0000313" key="5">
    <source>
        <dbReference type="Proteomes" id="UP001201812"/>
    </source>
</evidence>
<dbReference type="InterPro" id="IPR033121">
    <property type="entry name" value="PEPTIDASE_A1"/>
</dbReference>
<dbReference type="Gene3D" id="2.40.70.10">
    <property type="entry name" value="Acid Proteases"/>
    <property type="match status" value="2"/>
</dbReference>
<dbReference type="InterPro" id="IPR001461">
    <property type="entry name" value="Aspartic_peptidase_A1"/>
</dbReference>
<proteinExistence type="inferred from homology"/>
<sequence>MCSPEDHAARIIGPLLILIISVATSQQDFPRQFHASRTRIPPELARIRLERLNHRSDIFREFHSQLPEVGRLRTELFPKKVLANCTQKSTGRGGQTSQWERHVTRTFSVEIDPHDATEMSIINCTYSRDKTDHCYNSSTSSTYTFKDGNFTEGYDTGHKASDVVNLGGANFTLDFGVFDRPYAWHSSLWNWINGALGLSASNNSYSPNNASLLTQLVGQMDRPIVTYHTNGTENRTMTVSFGSYDPENCADDWVYAPNTDGYDSHVSSASAIVKGKLVTVSLNATLHGFLSYGSISYMPTDMYKLIFNASGSQPPSVRGYVACSCNVSKIPNITINLDIGNNKTVPLLFTGSEYVNYNSYHQLCYFAIDRENKYNKGLILTTNFWRNRCFSYNIKKGLVGFATARDRIIDPTTRYK</sequence>
<evidence type="ECO:0000256" key="1">
    <source>
        <dbReference type="ARBA" id="ARBA00007447"/>
    </source>
</evidence>